<name>A0A2P4XAE8_9STRA</name>
<evidence type="ECO:0000313" key="3">
    <source>
        <dbReference type="Proteomes" id="UP000237271"/>
    </source>
</evidence>
<evidence type="ECO:0000313" key="2">
    <source>
        <dbReference type="EMBL" id="POM62532.1"/>
    </source>
</evidence>
<feature type="compositionally biased region" description="Polar residues" evidence="1">
    <location>
        <begin position="1"/>
        <end position="11"/>
    </location>
</feature>
<dbReference type="EMBL" id="NCKW01015546">
    <property type="protein sequence ID" value="POM62532.1"/>
    <property type="molecule type" value="Genomic_DNA"/>
</dbReference>
<organism evidence="2 3">
    <name type="scientific">Phytophthora palmivora</name>
    <dbReference type="NCBI Taxonomy" id="4796"/>
    <lineage>
        <taxon>Eukaryota</taxon>
        <taxon>Sar</taxon>
        <taxon>Stramenopiles</taxon>
        <taxon>Oomycota</taxon>
        <taxon>Peronosporomycetes</taxon>
        <taxon>Peronosporales</taxon>
        <taxon>Peronosporaceae</taxon>
        <taxon>Phytophthora</taxon>
    </lineage>
</organism>
<accession>A0A2P4XAE8</accession>
<reference evidence="2 3" key="1">
    <citation type="journal article" date="2017" name="Genome Biol. Evol.">
        <title>Phytophthora megakarya and P. palmivora, closely related causal agents of cacao black pod rot, underwent increases in genome sizes and gene numbers by different mechanisms.</title>
        <authorList>
            <person name="Ali S.S."/>
            <person name="Shao J."/>
            <person name="Lary D.J."/>
            <person name="Kronmiller B."/>
            <person name="Shen D."/>
            <person name="Strem M.D."/>
            <person name="Amoako-Attah I."/>
            <person name="Akrofi A.Y."/>
            <person name="Begoude B.A."/>
            <person name="Ten Hoopen G.M."/>
            <person name="Coulibaly K."/>
            <person name="Kebe B.I."/>
            <person name="Melnick R.L."/>
            <person name="Guiltinan M.J."/>
            <person name="Tyler B.M."/>
            <person name="Meinhardt L.W."/>
            <person name="Bailey B.A."/>
        </authorList>
    </citation>
    <scope>NUCLEOTIDE SEQUENCE [LARGE SCALE GENOMIC DNA]</scope>
    <source>
        <strain evidence="3">sbr112.9</strain>
    </source>
</reference>
<feature type="region of interest" description="Disordered" evidence="1">
    <location>
        <begin position="1"/>
        <end position="53"/>
    </location>
</feature>
<dbReference type="AlphaFoldDB" id="A0A2P4XAE8"/>
<protein>
    <submittedName>
        <fullName evidence="2">Uncharacterized protein</fullName>
    </submittedName>
</protein>
<proteinExistence type="predicted"/>
<sequence length="103" mass="12078">MHTRNNANSDQGGRPRVSNDQTDQNVEGDLAEWGYTVQYEDGREERRKTTTPMKTDPVVLCLISELRRSRRDRGKSRTNNLNFVLRLYRDSLTYTDMNAQKRI</sequence>
<dbReference type="Proteomes" id="UP000237271">
    <property type="component" value="Unassembled WGS sequence"/>
</dbReference>
<keyword evidence="3" id="KW-1185">Reference proteome</keyword>
<comment type="caution">
    <text evidence="2">The sequence shown here is derived from an EMBL/GenBank/DDBJ whole genome shotgun (WGS) entry which is preliminary data.</text>
</comment>
<evidence type="ECO:0000256" key="1">
    <source>
        <dbReference type="SAM" id="MobiDB-lite"/>
    </source>
</evidence>
<gene>
    <name evidence="2" type="ORF">PHPALM_28306</name>
</gene>